<sequence>MRWRGRARSTNVEDRRGSGGRVAAAGGGLGVIVVAVVIMLLGGNPQQFLQQQQQAAQQGGVVLHHTQRTKQIIEPGDVEEALRAAAAIGDDRLQKQSQGYTVPESFTHGTSEQRLRWFRRGLETGDFSQGDTFSVREL</sequence>
<keyword evidence="4 6" id="KW-0472">Membrane</keyword>
<dbReference type="EMBL" id="CP036432">
    <property type="protein sequence ID" value="QDV86649.1"/>
    <property type="molecule type" value="Genomic_DNA"/>
</dbReference>
<keyword evidence="3 6" id="KW-1133">Transmembrane helix</keyword>
<accession>A0ABX5Y3M6</accession>
<dbReference type="PANTHER" id="PTHR30168">
    <property type="entry name" value="PUTATIVE MEMBRANE PROTEIN YPFJ"/>
    <property type="match status" value="1"/>
</dbReference>
<proteinExistence type="predicted"/>
<dbReference type="Proteomes" id="UP000318081">
    <property type="component" value="Chromosome"/>
</dbReference>
<dbReference type="InterPro" id="IPR007343">
    <property type="entry name" value="Uncharacterised_pept_Zn_put"/>
</dbReference>
<keyword evidence="2 6" id="KW-0812">Transmembrane</keyword>
<evidence type="ECO:0000256" key="5">
    <source>
        <dbReference type="SAM" id="MobiDB-lite"/>
    </source>
</evidence>
<gene>
    <name evidence="7" type="ORF">TBK1r_56690</name>
</gene>
<dbReference type="RefSeq" id="WP_145217955.1">
    <property type="nucleotide sequence ID" value="NZ_CP036432.1"/>
</dbReference>
<dbReference type="Pfam" id="PF04228">
    <property type="entry name" value="Zn_peptidase"/>
    <property type="match status" value="1"/>
</dbReference>
<evidence type="ECO:0000256" key="6">
    <source>
        <dbReference type="SAM" id="Phobius"/>
    </source>
</evidence>
<evidence type="ECO:0000256" key="1">
    <source>
        <dbReference type="ARBA" id="ARBA00004167"/>
    </source>
</evidence>
<evidence type="ECO:0000256" key="2">
    <source>
        <dbReference type="ARBA" id="ARBA00022692"/>
    </source>
</evidence>
<protein>
    <submittedName>
        <fullName evidence="7">Neutral zinc metallopeptidase</fullName>
    </submittedName>
</protein>
<reference evidence="7 8" key="1">
    <citation type="submission" date="2019-02" db="EMBL/GenBank/DDBJ databases">
        <title>Deep-cultivation of Planctomycetes and their phenomic and genomic characterization uncovers novel biology.</title>
        <authorList>
            <person name="Wiegand S."/>
            <person name="Jogler M."/>
            <person name="Boedeker C."/>
            <person name="Pinto D."/>
            <person name="Vollmers J."/>
            <person name="Rivas-Marin E."/>
            <person name="Kohn T."/>
            <person name="Peeters S.H."/>
            <person name="Heuer A."/>
            <person name="Rast P."/>
            <person name="Oberbeckmann S."/>
            <person name="Bunk B."/>
            <person name="Jeske O."/>
            <person name="Meyerdierks A."/>
            <person name="Storesund J.E."/>
            <person name="Kallscheuer N."/>
            <person name="Luecker S."/>
            <person name="Lage O.M."/>
            <person name="Pohl T."/>
            <person name="Merkel B.J."/>
            <person name="Hornburger P."/>
            <person name="Mueller R.-W."/>
            <person name="Bruemmer F."/>
            <person name="Labrenz M."/>
            <person name="Spormann A.M."/>
            <person name="Op den Camp H."/>
            <person name="Overmann J."/>
            <person name="Amann R."/>
            <person name="Jetten M.S.M."/>
            <person name="Mascher T."/>
            <person name="Medema M.H."/>
            <person name="Devos D.P."/>
            <person name="Kaster A.-K."/>
            <person name="Ovreas L."/>
            <person name="Rohde M."/>
            <person name="Galperin M.Y."/>
            <person name="Jogler C."/>
        </authorList>
    </citation>
    <scope>NUCLEOTIDE SEQUENCE [LARGE SCALE GENOMIC DNA]</scope>
    <source>
        <strain evidence="7 8">TBK1r</strain>
    </source>
</reference>
<evidence type="ECO:0000256" key="3">
    <source>
        <dbReference type="ARBA" id="ARBA00022989"/>
    </source>
</evidence>
<dbReference type="PANTHER" id="PTHR30168:SF0">
    <property type="entry name" value="INNER MEMBRANE PROTEIN"/>
    <property type="match status" value="1"/>
</dbReference>
<keyword evidence="8" id="KW-1185">Reference proteome</keyword>
<evidence type="ECO:0000256" key="4">
    <source>
        <dbReference type="ARBA" id="ARBA00023136"/>
    </source>
</evidence>
<feature type="region of interest" description="Disordered" evidence="5">
    <location>
        <begin position="1"/>
        <end position="21"/>
    </location>
</feature>
<evidence type="ECO:0000313" key="7">
    <source>
        <dbReference type="EMBL" id="QDV86649.1"/>
    </source>
</evidence>
<organism evidence="7 8">
    <name type="scientific">Stieleria magnilauensis</name>
    <dbReference type="NCBI Taxonomy" id="2527963"/>
    <lineage>
        <taxon>Bacteria</taxon>
        <taxon>Pseudomonadati</taxon>
        <taxon>Planctomycetota</taxon>
        <taxon>Planctomycetia</taxon>
        <taxon>Pirellulales</taxon>
        <taxon>Pirellulaceae</taxon>
        <taxon>Stieleria</taxon>
    </lineage>
</organism>
<feature type="transmembrane region" description="Helical" evidence="6">
    <location>
        <begin position="21"/>
        <end position="42"/>
    </location>
</feature>
<name>A0ABX5Y3M6_9BACT</name>
<evidence type="ECO:0000313" key="8">
    <source>
        <dbReference type="Proteomes" id="UP000318081"/>
    </source>
</evidence>
<comment type="subcellular location">
    <subcellularLocation>
        <location evidence="1">Membrane</location>
        <topology evidence="1">Single-pass membrane protein</topology>
    </subcellularLocation>
</comment>